<dbReference type="InterPro" id="IPR050490">
    <property type="entry name" value="Bact_solute-bd_prot1"/>
</dbReference>
<evidence type="ECO:0000256" key="1">
    <source>
        <dbReference type="ARBA" id="ARBA00004418"/>
    </source>
</evidence>
<comment type="caution">
    <text evidence="4">The sequence shown here is derived from an EMBL/GenBank/DDBJ whole genome shotgun (WGS) entry which is preliminary data.</text>
</comment>
<gene>
    <name evidence="4" type="ORF">H9847_02450</name>
</gene>
<comment type="subcellular location">
    <subcellularLocation>
        <location evidence="1">Periplasm</location>
    </subcellularLocation>
</comment>
<name>A0A948TES1_9GAMM</name>
<proteinExistence type="inferred from homology"/>
<reference evidence="4" key="1">
    <citation type="journal article" date="2021" name="PeerJ">
        <title>Extensive microbial diversity within the chicken gut microbiome revealed by metagenomics and culture.</title>
        <authorList>
            <person name="Gilroy R."/>
            <person name="Ravi A."/>
            <person name="Getino M."/>
            <person name="Pursley I."/>
            <person name="Horton D.L."/>
            <person name="Alikhan N.F."/>
            <person name="Baker D."/>
            <person name="Gharbi K."/>
            <person name="Hall N."/>
            <person name="Watson M."/>
            <person name="Adriaenssens E.M."/>
            <person name="Foster-Nyarko E."/>
            <person name="Jarju S."/>
            <person name="Secka A."/>
            <person name="Antonio M."/>
            <person name="Oren A."/>
            <person name="Chaudhuri R.R."/>
            <person name="La Ragione R."/>
            <person name="Hildebrand F."/>
            <person name="Pallen M.J."/>
        </authorList>
    </citation>
    <scope>NUCLEOTIDE SEQUENCE</scope>
    <source>
        <strain evidence="4">378</strain>
    </source>
</reference>
<evidence type="ECO:0000313" key="5">
    <source>
        <dbReference type="Proteomes" id="UP000733611"/>
    </source>
</evidence>
<evidence type="ECO:0000256" key="3">
    <source>
        <dbReference type="SAM" id="SignalP"/>
    </source>
</evidence>
<feature type="signal peptide" evidence="3">
    <location>
        <begin position="1"/>
        <end position="24"/>
    </location>
</feature>
<evidence type="ECO:0000256" key="2">
    <source>
        <dbReference type="ARBA" id="ARBA00008520"/>
    </source>
</evidence>
<comment type="similarity">
    <text evidence="2">Belongs to the bacterial solute-binding protein 1 family.</text>
</comment>
<dbReference type="Proteomes" id="UP000733611">
    <property type="component" value="Unassembled WGS sequence"/>
</dbReference>
<dbReference type="Pfam" id="PF13416">
    <property type="entry name" value="SBP_bac_8"/>
    <property type="match status" value="1"/>
</dbReference>
<feature type="chain" id="PRO_5037628944" evidence="3">
    <location>
        <begin position="25"/>
        <end position="423"/>
    </location>
</feature>
<dbReference type="PANTHER" id="PTHR43649:SF32">
    <property type="entry name" value="SUGAR BINDING SECRETED PROTEIN"/>
    <property type="match status" value="1"/>
</dbReference>
<dbReference type="InterPro" id="IPR006059">
    <property type="entry name" value="SBP"/>
</dbReference>
<dbReference type="Gene3D" id="3.40.190.10">
    <property type="entry name" value="Periplasmic binding protein-like II"/>
    <property type="match status" value="1"/>
</dbReference>
<accession>A0A948TES1</accession>
<reference evidence="4" key="2">
    <citation type="submission" date="2021-04" db="EMBL/GenBank/DDBJ databases">
        <authorList>
            <person name="Gilroy R."/>
        </authorList>
    </citation>
    <scope>NUCLEOTIDE SEQUENCE</scope>
    <source>
        <strain evidence="4">378</strain>
    </source>
</reference>
<evidence type="ECO:0000313" key="4">
    <source>
        <dbReference type="EMBL" id="MBU3843720.1"/>
    </source>
</evidence>
<organism evidence="4 5">
    <name type="scientific">Candidatus Anaerobiospirillum pullicola</name>
    <dbReference type="NCBI Taxonomy" id="2838451"/>
    <lineage>
        <taxon>Bacteria</taxon>
        <taxon>Pseudomonadati</taxon>
        <taxon>Pseudomonadota</taxon>
        <taxon>Gammaproteobacteria</taxon>
        <taxon>Aeromonadales</taxon>
        <taxon>Succinivibrionaceae</taxon>
        <taxon>Anaerobiospirillum</taxon>
    </lineage>
</organism>
<dbReference type="SUPFAM" id="SSF53850">
    <property type="entry name" value="Periplasmic binding protein-like II"/>
    <property type="match status" value="1"/>
</dbReference>
<dbReference type="AlphaFoldDB" id="A0A948TES1"/>
<keyword evidence="3" id="KW-0732">Signal</keyword>
<dbReference type="EMBL" id="JAHLFE010000044">
    <property type="protein sequence ID" value="MBU3843720.1"/>
    <property type="molecule type" value="Genomic_DNA"/>
</dbReference>
<dbReference type="PANTHER" id="PTHR43649">
    <property type="entry name" value="ARABINOSE-BINDING PROTEIN-RELATED"/>
    <property type="match status" value="1"/>
</dbReference>
<dbReference type="GO" id="GO:0042597">
    <property type="term" value="C:periplasmic space"/>
    <property type="evidence" value="ECO:0007669"/>
    <property type="project" value="UniProtKB-SubCell"/>
</dbReference>
<sequence>MKLKATLAALVGSALLFGSAAASAETELKVWCWDDHFNVPAAKMAAQRYQARHPGVTVKVESIAQADIVQRLNAALGANNVRSLPDVVLIEDNRIQNFLIGYPDFLKEIGSTIDTSRFVDYKVKASSDTSGKVYGVPFDSGVTATFLRKDLFEKAGYTLDDFQDITWDQFIEMGKKVKETTGVYLFGYDPSDLGIIRVMMQSAGMWYTNNDATKVTIADNPALKEAMLILKKMQDEDLVTYYNGWTQMLASFQQGLVATVVQGCWVTPSVEANTENSGNWRIAPIPKLSTVKESTHYSNLGGSQWYVNNYSKNADVAVDFLNETFATDEQLLNELVTKISLVNSLKDTTKISNYNVANAFFGDQKIYADFARWNTQVPALNYGPHTYAIESVVSEALQRVLAGEDIDEVLKDTQTNAEMQVGL</sequence>
<protein>
    <submittedName>
        <fullName evidence="4">Extracellular solute-binding protein</fullName>
    </submittedName>
</protein>